<name>U2CW70_9BACE</name>
<evidence type="ECO:0008006" key="3">
    <source>
        <dbReference type="Google" id="ProtNLM"/>
    </source>
</evidence>
<organism evidence="1 2">
    <name type="scientific">Bacteroides pyogenes F0041</name>
    <dbReference type="NCBI Taxonomy" id="1321819"/>
    <lineage>
        <taxon>Bacteria</taxon>
        <taxon>Pseudomonadati</taxon>
        <taxon>Bacteroidota</taxon>
        <taxon>Bacteroidia</taxon>
        <taxon>Bacteroidales</taxon>
        <taxon>Bacteroidaceae</taxon>
        <taxon>Bacteroides</taxon>
    </lineage>
</organism>
<dbReference type="PATRIC" id="fig|1321819.3.peg.247"/>
<dbReference type="SUPFAM" id="SSF49464">
    <property type="entry name" value="Carboxypeptidase regulatory domain-like"/>
    <property type="match status" value="1"/>
</dbReference>
<dbReference type="InterPro" id="IPR008969">
    <property type="entry name" value="CarboxyPept-like_regulatory"/>
</dbReference>
<accession>U2CW70</accession>
<dbReference type="OrthoDB" id="1096970at2"/>
<proteinExistence type="predicted"/>
<dbReference type="Pfam" id="PF13620">
    <property type="entry name" value="CarboxypepD_reg"/>
    <property type="match status" value="1"/>
</dbReference>
<dbReference type="HOGENOM" id="CLU_019825_0_0_10"/>
<evidence type="ECO:0000313" key="2">
    <source>
        <dbReference type="Proteomes" id="UP000016496"/>
    </source>
</evidence>
<comment type="caution">
    <text evidence="1">The sequence shown here is derived from an EMBL/GenBank/DDBJ whole genome shotgun (WGS) entry which is preliminary data.</text>
</comment>
<sequence length="763" mass="86734">MKKMNLIIVLLFALITNNYSQSIVKGRVVDKDGAPIPYTSVRLLDTDSTFVKGTATDTLGAFQFENVSQNRDLKLAFTNIGYEPALLSIHTSKDVLEVPLVMLNPGSILLKEVEIKAQSIIRSGEKVLIIPEKKITQHSKTGYDLLYNLMIPGIQVDRHEGTVKTIGGNVTLYINGRKVDYREIQNLNPNSVVKVEYFDNPTGNYLGDVASINYVIKEATSGGYLAFDAKQIIGFLGGDYNFVTKIADKQIVYTVFGGHSMERYNGIEANVKETFIFPGYTVNRNGITKDALSNNNHQYLQFMVQNQNEKRALSGKVTFVRNESPNNIQNNELEYSGYYNKKISSHSNRNQLGWMPSIELYSGFNLPNNQHLNVSLYGSLADNKYERMYSEPNFISQSTTKEKFYNINTSANYNIQLKNNNSFAAQFHHFHKISIADYSGDYDISQRLWSGETLLFLGYNQQIGQRLHYSIQPGTSLLQYALKGDTPNRQYSARLNMSLMYMLSRQQQIRLVANIGNSFPQIATLNRVDQVIDFLQIKRGNPNLKNMTLYNNGIIYSLFSEKFNLQCMAIYNYFKNAYSMNYFAEGDKMVASFGSEDKYQQIIGVLSGTWKLTNSVHLKGELAGIRTVNTGSVNVSQNSLKANLDINYYLRNFIFNIYVKSSVRELEMGPISTYNAPKYGASVQWSRNRWHIEGGVNTPFVKKYKIVNEVNHPSYKSENTLYSRNNQNFGYIKVSYSLNFGKNVDKEQRQINTNIDTGILKVE</sequence>
<evidence type="ECO:0000313" key="1">
    <source>
        <dbReference type="EMBL" id="ERI88795.1"/>
    </source>
</evidence>
<dbReference type="EMBL" id="AWSV01000021">
    <property type="protein sequence ID" value="ERI88795.1"/>
    <property type="molecule type" value="Genomic_DNA"/>
</dbReference>
<protein>
    <recommendedName>
        <fullName evidence="3">Outer membrane protein beta-barrel domain-containing protein</fullName>
    </recommendedName>
</protein>
<dbReference type="SUPFAM" id="SSF56935">
    <property type="entry name" value="Porins"/>
    <property type="match status" value="1"/>
</dbReference>
<gene>
    <name evidence="1" type="ORF">HMPREF1981_00262</name>
</gene>
<dbReference type="RefSeq" id="WP_021646182.1">
    <property type="nucleotide sequence ID" value="NZ_KE993140.1"/>
</dbReference>
<reference evidence="1 2" key="1">
    <citation type="submission" date="2013-08" db="EMBL/GenBank/DDBJ databases">
        <authorList>
            <person name="Weinstock G."/>
            <person name="Sodergren E."/>
            <person name="Wylie T."/>
            <person name="Fulton L."/>
            <person name="Fulton R."/>
            <person name="Fronick C."/>
            <person name="O'Laughlin M."/>
            <person name="Godfrey J."/>
            <person name="Miner T."/>
            <person name="Herter B."/>
            <person name="Appelbaum E."/>
            <person name="Cordes M."/>
            <person name="Lek S."/>
            <person name="Wollam A."/>
            <person name="Pepin K.H."/>
            <person name="Palsikar V.B."/>
            <person name="Mitreva M."/>
            <person name="Wilson R.K."/>
        </authorList>
    </citation>
    <scope>NUCLEOTIDE SEQUENCE [LARGE SCALE GENOMIC DNA]</scope>
    <source>
        <strain evidence="1 2">F0041</strain>
    </source>
</reference>
<dbReference type="Gene3D" id="2.60.40.1120">
    <property type="entry name" value="Carboxypeptidase-like, regulatory domain"/>
    <property type="match status" value="1"/>
</dbReference>
<dbReference type="AlphaFoldDB" id="U2CW70"/>
<dbReference type="Proteomes" id="UP000016496">
    <property type="component" value="Unassembled WGS sequence"/>
</dbReference>